<accession>A0A7C4RSQ1</accession>
<dbReference type="AlphaFoldDB" id="A0A7C4RSQ1"/>
<dbReference type="SUPFAM" id="SSF100950">
    <property type="entry name" value="NagB/RpiA/CoA transferase-like"/>
    <property type="match status" value="1"/>
</dbReference>
<name>A0A7C4RSQ1_9BACT</name>
<evidence type="ECO:0000313" key="2">
    <source>
        <dbReference type="EMBL" id="HGU32458.1"/>
    </source>
</evidence>
<dbReference type="EMBL" id="DSUH01000145">
    <property type="protein sequence ID" value="HGU32458.1"/>
    <property type="molecule type" value="Genomic_DNA"/>
</dbReference>
<reference evidence="2" key="1">
    <citation type="journal article" date="2020" name="mSystems">
        <title>Genome- and Community-Level Interaction Insights into Carbon Utilization and Element Cycling Functions of Hydrothermarchaeota in Hydrothermal Sediment.</title>
        <authorList>
            <person name="Zhou Z."/>
            <person name="Liu Y."/>
            <person name="Xu W."/>
            <person name="Pan J."/>
            <person name="Luo Z.H."/>
            <person name="Li M."/>
        </authorList>
    </citation>
    <scope>NUCLEOTIDE SEQUENCE [LARGE SCALE GENOMIC DNA]</scope>
    <source>
        <strain evidence="2">SpSt-477</strain>
    </source>
</reference>
<dbReference type="Pfam" id="PF02589">
    <property type="entry name" value="LUD_dom"/>
    <property type="match status" value="1"/>
</dbReference>
<dbReference type="PANTHER" id="PTHR43682">
    <property type="entry name" value="LACTATE UTILIZATION PROTEIN C"/>
    <property type="match status" value="1"/>
</dbReference>
<dbReference type="InterPro" id="IPR003741">
    <property type="entry name" value="LUD_dom"/>
</dbReference>
<proteinExistence type="predicted"/>
<gene>
    <name evidence="2" type="ORF">ENS29_06340</name>
</gene>
<comment type="caution">
    <text evidence="2">The sequence shown here is derived from an EMBL/GenBank/DDBJ whole genome shotgun (WGS) entry which is preliminary data.</text>
</comment>
<dbReference type="InterPro" id="IPR037171">
    <property type="entry name" value="NagB/RpiA_transferase-like"/>
</dbReference>
<organism evidence="2">
    <name type="scientific">Desulfatirhabdium butyrativorans</name>
    <dbReference type="NCBI Taxonomy" id="340467"/>
    <lineage>
        <taxon>Bacteria</taxon>
        <taxon>Pseudomonadati</taxon>
        <taxon>Thermodesulfobacteriota</taxon>
        <taxon>Desulfobacteria</taxon>
        <taxon>Desulfobacterales</taxon>
        <taxon>Desulfatirhabdiaceae</taxon>
        <taxon>Desulfatirhabdium</taxon>
    </lineage>
</organism>
<dbReference type="Gene3D" id="3.40.50.10420">
    <property type="entry name" value="NagB/RpiA/CoA transferase-like"/>
    <property type="match status" value="1"/>
</dbReference>
<feature type="domain" description="LUD" evidence="1">
    <location>
        <begin position="140"/>
        <end position="258"/>
    </location>
</feature>
<protein>
    <recommendedName>
        <fullName evidence="1">LUD domain-containing protein</fullName>
    </recommendedName>
</protein>
<sequence length="270" mass="29122">MEDTRKLFFATLHAALDRKPGALSTDRMFRRDTWNSAIDEDDQDVVPKNQAAWMASFMEQATLLSIETAVVDTPDGVAKAVADIATRTPTEWSAVKTVVCCNHPLIRSTAIRQALDAIHIPMFFPEQGATPPIDRRQEAPGSGRNGAVVGSAQEFRQQCAQATLGIFTADAAIAESATLVLRTSPHCPRIVSLLPSASIAIVPFGCIFDTFSRLAAHLALHPAPDGMTFITGPSKTADIEAVMVPGAHGPRNLHVLFVTTHCLPLFFRAP</sequence>
<dbReference type="InterPro" id="IPR024185">
    <property type="entry name" value="FTHF_cligase-like_sf"/>
</dbReference>
<evidence type="ECO:0000259" key="1">
    <source>
        <dbReference type="Pfam" id="PF02589"/>
    </source>
</evidence>
<dbReference type="PANTHER" id="PTHR43682:SF1">
    <property type="entry name" value="LACTATE UTILIZATION PROTEIN C"/>
    <property type="match status" value="1"/>
</dbReference>